<dbReference type="STRING" id="1004.SAMN05661012_05359"/>
<organism evidence="2 4">
    <name type="scientific">Chitinophaga sancti</name>
    <dbReference type="NCBI Taxonomy" id="1004"/>
    <lineage>
        <taxon>Bacteria</taxon>
        <taxon>Pseudomonadati</taxon>
        <taxon>Bacteroidota</taxon>
        <taxon>Chitinophagia</taxon>
        <taxon>Chitinophagales</taxon>
        <taxon>Chitinophagaceae</taxon>
        <taxon>Chitinophaga</taxon>
    </lineage>
</organism>
<evidence type="ECO:0000256" key="1">
    <source>
        <dbReference type="SAM" id="Phobius"/>
    </source>
</evidence>
<dbReference type="Proteomes" id="UP001326715">
    <property type="component" value="Chromosome"/>
</dbReference>
<keyword evidence="1" id="KW-1133">Transmembrane helix</keyword>
<dbReference type="Proteomes" id="UP000183788">
    <property type="component" value="Unassembled WGS sequence"/>
</dbReference>
<feature type="transmembrane region" description="Helical" evidence="1">
    <location>
        <begin position="148"/>
        <end position="174"/>
    </location>
</feature>
<dbReference type="OrthoDB" id="9814194at2"/>
<accession>A0A1K1SFM6</accession>
<keyword evidence="1" id="KW-0472">Membrane</keyword>
<feature type="transmembrane region" description="Helical" evidence="1">
    <location>
        <begin position="195"/>
        <end position="217"/>
    </location>
</feature>
<keyword evidence="1" id="KW-0812">Transmembrane</keyword>
<reference evidence="2 4" key="1">
    <citation type="submission" date="2016-11" db="EMBL/GenBank/DDBJ databases">
        <authorList>
            <person name="Jaros S."/>
            <person name="Januszkiewicz K."/>
            <person name="Wedrychowicz H."/>
        </authorList>
    </citation>
    <scope>NUCLEOTIDE SEQUENCE [LARGE SCALE GENOMIC DNA]</scope>
    <source>
        <strain evidence="2 4">DSM 784</strain>
    </source>
</reference>
<reference evidence="3 5" key="2">
    <citation type="submission" date="2023-11" db="EMBL/GenBank/DDBJ databases">
        <title>MicrobeMod: A computational toolkit for identifying prokaryotic methylation and restriction-modification with nanopore sequencing.</title>
        <authorList>
            <person name="Crits-Christoph A."/>
            <person name="Kang S.C."/>
            <person name="Lee H."/>
            <person name="Ostrov N."/>
        </authorList>
    </citation>
    <scope>NUCLEOTIDE SEQUENCE [LARGE SCALE GENOMIC DNA]</scope>
    <source>
        <strain evidence="3 5">ATCC 23090</strain>
    </source>
</reference>
<evidence type="ECO:0000313" key="5">
    <source>
        <dbReference type="Proteomes" id="UP001326715"/>
    </source>
</evidence>
<sequence length="234" mass="26414">MTPYITYRIFESREEAAAMQELLSKNGIPNTMEEGKAIFDTPIVGAMNIQHYFVKIPQDQFLAANALLEAAIDLNTLEVEDDYYLLSFTNAELLDLVKKKDEWGEFDYALAKKLLAERGISLGDAELKEMHEDRLQELKKTEVPEVDYIWGGYIAAVLNTVGGAGIGLYLLSAYRKLPDGTIAYKFDKDARRHGLFILILSIGVVLGHMAYCLYQSIPFSPTKVIFFGFGDRFF</sequence>
<dbReference type="RefSeq" id="WP_072364368.1">
    <property type="nucleotide sequence ID" value="NZ_CP139972.1"/>
</dbReference>
<evidence type="ECO:0000313" key="4">
    <source>
        <dbReference type="Proteomes" id="UP000183788"/>
    </source>
</evidence>
<keyword evidence="5" id="KW-1185">Reference proteome</keyword>
<evidence type="ECO:0008006" key="6">
    <source>
        <dbReference type="Google" id="ProtNLM"/>
    </source>
</evidence>
<gene>
    <name evidence="2" type="ORF">SAMN05661012_05359</name>
    <name evidence="3" type="ORF">SR876_24210</name>
</gene>
<evidence type="ECO:0000313" key="2">
    <source>
        <dbReference type="EMBL" id="SFW83179.1"/>
    </source>
</evidence>
<name>A0A1K1SFM6_9BACT</name>
<dbReference type="EMBL" id="CP140154">
    <property type="protein sequence ID" value="WQG88035.1"/>
    <property type="molecule type" value="Genomic_DNA"/>
</dbReference>
<dbReference type="EMBL" id="FPIZ01000022">
    <property type="protein sequence ID" value="SFW83179.1"/>
    <property type="molecule type" value="Genomic_DNA"/>
</dbReference>
<dbReference type="AlphaFoldDB" id="A0A1K1SFM6"/>
<evidence type="ECO:0000313" key="3">
    <source>
        <dbReference type="EMBL" id="WQG88035.1"/>
    </source>
</evidence>
<protein>
    <recommendedName>
        <fullName evidence="6">Signal transducing protein</fullName>
    </recommendedName>
</protein>
<proteinExistence type="predicted"/>